<evidence type="ECO:0000313" key="3">
    <source>
        <dbReference type="Proteomes" id="UP000612855"/>
    </source>
</evidence>
<accession>A0A917ACN9</accession>
<dbReference type="InterPro" id="IPR038444">
    <property type="entry name" value="DUF465_sf"/>
</dbReference>
<reference evidence="3" key="1">
    <citation type="journal article" date="2019" name="Int. J. Syst. Evol. Microbiol.">
        <title>The Global Catalogue of Microorganisms (GCM) 10K type strain sequencing project: providing services to taxonomists for standard genome sequencing and annotation.</title>
        <authorList>
            <consortium name="The Broad Institute Genomics Platform"/>
            <consortium name="The Broad Institute Genome Sequencing Center for Infectious Disease"/>
            <person name="Wu L."/>
            <person name="Ma J."/>
        </authorList>
    </citation>
    <scope>NUCLEOTIDE SEQUENCE [LARGE SCALE GENOMIC DNA]</scope>
    <source>
        <strain evidence="3">CGMCC 1.12664</strain>
    </source>
</reference>
<dbReference type="Gene3D" id="6.10.280.50">
    <property type="match status" value="1"/>
</dbReference>
<feature type="compositionally biased region" description="Basic and acidic residues" evidence="1">
    <location>
        <begin position="1"/>
        <end position="16"/>
    </location>
</feature>
<comment type="caution">
    <text evidence="2">The sequence shown here is derived from an EMBL/GenBank/DDBJ whole genome shotgun (WGS) entry which is preliminary data.</text>
</comment>
<dbReference type="EMBL" id="BMFJ01000002">
    <property type="protein sequence ID" value="GGE40623.1"/>
    <property type="molecule type" value="Genomic_DNA"/>
</dbReference>
<feature type="region of interest" description="Disordered" evidence="1">
    <location>
        <begin position="1"/>
        <end position="30"/>
    </location>
</feature>
<dbReference type="Pfam" id="PF04325">
    <property type="entry name" value="DUF465"/>
    <property type="match status" value="1"/>
</dbReference>
<dbReference type="AlphaFoldDB" id="A0A917ACN9"/>
<dbReference type="RefSeq" id="WP_188478675.1">
    <property type="nucleotide sequence ID" value="NZ_BMFJ01000002.1"/>
</dbReference>
<dbReference type="InterPro" id="IPR007420">
    <property type="entry name" value="DUF465"/>
</dbReference>
<dbReference type="Proteomes" id="UP000612855">
    <property type="component" value="Unassembled WGS sequence"/>
</dbReference>
<evidence type="ECO:0000313" key="2">
    <source>
        <dbReference type="EMBL" id="GGE40623.1"/>
    </source>
</evidence>
<protein>
    <submittedName>
        <fullName evidence="2">DUF465 domain-containing protein</fullName>
    </submittedName>
</protein>
<organism evidence="2 3">
    <name type="scientific">Primorskyibacter flagellatus</name>
    <dbReference type="NCBI Taxonomy" id="1387277"/>
    <lineage>
        <taxon>Bacteria</taxon>
        <taxon>Pseudomonadati</taxon>
        <taxon>Pseudomonadota</taxon>
        <taxon>Alphaproteobacteria</taxon>
        <taxon>Rhodobacterales</taxon>
        <taxon>Roseobacteraceae</taxon>
        <taxon>Primorskyibacter</taxon>
    </lineage>
</organism>
<evidence type="ECO:0000256" key="1">
    <source>
        <dbReference type="SAM" id="MobiDB-lite"/>
    </source>
</evidence>
<proteinExistence type="predicted"/>
<gene>
    <name evidence="2" type="ORF">GCM10011360_30270</name>
</gene>
<name>A0A917ACN9_9RHOB</name>
<sequence>MSLSSHLEELKKKHDSLSAAVENAQRSPSISTLEITQLKKQKLRLKEEITRLSMH</sequence>
<keyword evidence="3" id="KW-1185">Reference proteome</keyword>